<dbReference type="OrthoDB" id="1853779at2"/>
<sequence>GGRIEFRLHDAPDLGAFEDASFDLVYTDLVLQHLPPALARGYLAEFTRVVRPGGALVVGAPDRERRTA</sequence>
<organism evidence="2 3">
    <name type="scientific">Marinitenerispora sediminis</name>
    <dbReference type="NCBI Taxonomy" id="1931232"/>
    <lineage>
        <taxon>Bacteria</taxon>
        <taxon>Bacillati</taxon>
        <taxon>Actinomycetota</taxon>
        <taxon>Actinomycetes</taxon>
        <taxon>Streptosporangiales</taxon>
        <taxon>Nocardiopsidaceae</taxon>
        <taxon>Marinitenerispora</taxon>
    </lineage>
</organism>
<dbReference type="InterPro" id="IPR029063">
    <property type="entry name" value="SAM-dependent_MTases_sf"/>
</dbReference>
<dbReference type="Pfam" id="PF08241">
    <property type="entry name" value="Methyltransf_11"/>
    <property type="match status" value="1"/>
</dbReference>
<dbReference type="RefSeq" id="WP_147280596.1">
    <property type="nucleotide sequence ID" value="NZ_QEIN01000662.1"/>
</dbReference>
<reference evidence="2 3" key="1">
    <citation type="submission" date="2018-04" db="EMBL/GenBank/DDBJ databases">
        <title>Novel actinobacteria from marine sediment.</title>
        <authorList>
            <person name="Ng Z.Y."/>
            <person name="Tan G.Y.A."/>
        </authorList>
    </citation>
    <scope>NUCLEOTIDE SEQUENCE [LARGE SCALE GENOMIC DNA]</scope>
    <source>
        <strain evidence="2 3">TPS81</strain>
    </source>
</reference>
<keyword evidence="2" id="KW-0489">Methyltransferase</keyword>
<comment type="caution">
    <text evidence="2">The sequence shown here is derived from an EMBL/GenBank/DDBJ whole genome shotgun (WGS) entry which is preliminary data.</text>
</comment>
<protein>
    <submittedName>
        <fullName evidence="2">SAM-dependent methyltransferase</fullName>
    </submittedName>
</protein>
<dbReference type="SUPFAM" id="SSF53335">
    <property type="entry name" value="S-adenosyl-L-methionine-dependent methyltransferases"/>
    <property type="match status" value="1"/>
</dbReference>
<accession>A0A368SXC6</accession>
<dbReference type="EMBL" id="QEIN01000662">
    <property type="protein sequence ID" value="RCV47080.1"/>
    <property type="molecule type" value="Genomic_DNA"/>
</dbReference>
<dbReference type="CDD" id="cd02440">
    <property type="entry name" value="AdoMet_MTases"/>
    <property type="match status" value="1"/>
</dbReference>
<name>A0A368SXC6_9ACTN</name>
<evidence type="ECO:0000259" key="1">
    <source>
        <dbReference type="Pfam" id="PF08241"/>
    </source>
</evidence>
<gene>
    <name evidence="2" type="ORF">DEF24_27705</name>
</gene>
<dbReference type="Gene3D" id="3.40.50.150">
    <property type="entry name" value="Vaccinia Virus protein VP39"/>
    <property type="match status" value="1"/>
</dbReference>
<feature type="non-terminal residue" evidence="2">
    <location>
        <position position="1"/>
    </location>
</feature>
<dbReference type="Proteomes" id="UP000253318">
    <property type="component" value="Unassembled WGS sequence"/>
</dbReference>
<evidence type="ECO:0000313" key="3">
    <source>
        <dbReference type="Proteomes" id="UP000253318"/>
    </source>
</evidence>
<proteinExistence type="predicted"/>
<keyword evidence="3" id="KW-1185">Reference proteome</keyword>
<feature type="domain" description="Methyltransferase type 11" evidence="1">
    <location>
        <begin position="4"/>
        <end position="58"/>
    </location>
</feature>
<keyword evidence="2" id="KW-0808">Transferase</keyword>
<dbReference type="GO" id="GO:0008757">
    <property type="term" value="F:S-adenosylmethionine-dependent methyltransferase activity"/>
    <property type="evidence" value="ECO:0007669"/>
    <property type="project" value="InterPro"/>
</dbReference>
<evidence type="ECO:0000313" key="2">
    <source>
        <dbReference type="EMBL" id="RCV47080.1"/>
    </source>
</evidence>
<dbReference type="InterPro" id="IPR013216">
    <property type="entry name" value="Methyltransf_11"/>
</dbReference>
<dbReference type="GO" id="GO:0032259">
    <property type="term" value="P:methylation"/>
    <property type="evidence" value="ECO:0007669"/>
    <property type="project" value="UniProtKB-KW"/>
</dbReference>
<dbReference type="AlphaFoldDB" id="A0A368SXC6"/>
<feature type="non-terminal residue" evidence="2">
    <location>
        <position position="68"/>
    </location>
</feature>